<dbReference type="Pfam" id="PF07687">
    <property type="entry name" value="M20_dimer"/>
    <property type="match status" value="1"/>
</dbReference>
<dbReference type="GO" id="GO:0046872">
    <property type="term" value="F:metal ion binding"/>
    <property type="evidence" value="ECO:0007669"/>
    <property type="project" value="UniProtKB-KW"/>
</dbReference>
<dbReference type="AlphaFoldDB" id="A0A5B8Z597"/>
<evidence type="ECO:0000259" key="6">
    <source>
        <dbReference type="Pfam" id="PF07687"/>
    </source>
</evidence>
<accession>A0A5B8Z597</accession>
<organism evidence="7 8">
    <name type="scientific">Cytobacillus dafuensis</name>
    <name type="common">Bacillus dafuensis</name>
    <dbReference type="NCBI Taxonomy" id="1742359"/>
    <lineage>
        <taxon>Bacteria</taxon>
        <taxon>Bacillati</taxon>
        <taxon>Bacillota</taxon>
        <taxon>Bacilli</taxon>
        <taxon>Bacillales</taxon>
        <taxon>Bacillaceae</taxon>
        <taxon>Cytobacillus</taxon>
    </lineage>
</organism>
<comment type="similarity">
    <text evidence="2">Belongs to the peptidase M20A family.</text>
</comment>
<dbReference type="Gene3D" id="3.30.70.360">
    <property type="match status" value="1"/>
</dbReference>
<evidence type="ECO:0000313" key="8">
    <source>
        <dbReference type="Proteomes" id="UP000321555"/>
    </source>
</evidence>
<dbReference type="PIRSF" id="PIRSF036696">
    <property type="entry name" value="ACY-1"/>
    <property type="match status" value="1"/>
</dbReference>
<dbReference type="InterPro" id="IPR036264">
    <property type="entry name" value="Bact_exopeptidase_dim_dom"/>
</dbReference>
<dbReference type="SUPFAM" id="SSF55031">
    <property type="entry name" value="Bacterial exopeptidase dimerisation domain"/>
    <property type="match status" value="1"/>
</dbReference>
<dbReference type="STRING" id="1742359.GCA_001439625_01467"/>
<feature type="domain" description="Peptidase M20 dimerisation" evidence="6">
    <location>
        <begin position="189"/>
        <end position="315"/>
    </location>
</feature>
<evidence type="ECO:0000256" key="1">
    <source>
        <dbReference type="ARBA" id="ARBA00001947"/>
    </source>
</evidence>
<dbReference type="PANTHER" id="PTHR43808:SF8">
    <property type="entry name" value="PEPTIDASE M20 DIMERISATION DOMAIN-CONTAINING PROTEIN"/>
    <property type="match status" value="1"/>
</dbReference>
<dbReference type="OrthoDB" id="9792335at2"/>
<reference evidence="8" key="1">
    <citation type="submission" date="2019-08" db="EMBL/GenBank/DDBJ databases">
        <authorList>
            <person name="Zheng X."/>
        </authorList>
    </citation>
    <scope>NUCLEOTIDE SEQUENCE [LARGE SCALE GENOMIC DNA]</scope>
    <source>
        <strain evidence="8">FJAT-25496</strain>
    </source>
</reference>
<comment type="cofactor">
    <cofactor evidence="1">
        <name>Zn(2+)</name>
        <dbReference type="ChEBI" id="CHEBI:29105"/>
    </cofactor>
</comment>
<proteinExistence type="inferred from homology"/>
<dbReference type="EMBL" id="CP042593">
    <property type="protein sequence ID" value="QED48057.1"/>
    <property type="molecule type" value="Genomic_DNA"/>
</dbReference>
<dbReference type="KEGG" id="bda:FSZ17_12850"/>
<dbReference type="SUPFAM" id="SSF53187">
    <property type="entry name" value="Zn-dependent exopeptidases"/>
    <property type="match status" value="1"/>
</dbReference>
<evidence type="ECO:0000313" key="7">
    <source>
        <dbReference type="EMBL" id="QED48057.1"/>
    </source>
</evidence>
<dbReference type="Pfam" id="PF01546">
    <property type="entry name" value="Peptidase_M20"/>
    <property type="match status" value="1"/>
</dbReference>
<dbReference type="InterPro" id="IPR050072">
    <property type="entry name" value="Peptidase_M20A"/>
</dbReference>
<keyword evidence="5" id="KW-0862">Zinc</keyword>
<evidence type="ECO:0000256" key="4">
    <source>
        <dbReference type="ARBA" id="ARBA00022801"/>
    </source>
</evidence>
<gene>
    <name evidence="7" type="ORF">FSZ17_12850</name>
</gene>
<evidence type="ECO:0000256" key="5">
    <source>
        <dbReference type="ARBA" id="ARBA00022833"/>
    </source>
</evidence>
<sequence length="446" mass="50339">MIMDLMKEALHHFREIIKVDTTNQLETEYKVAEYLKEVLEKEGIASQLVYSPNNRASIIAKLAGKNELVKPIVLLSHTDVVEATEEEWTFPPFSATIDDGKIWGRGTLDTKQLTIMHLMAFIQLKRSNQPLNGNVYFIATADEENGSKEGMEFVSKKYTEFFENAIILSEGGGFTVAFEDELYMLFASGEKGTARVKLTSFGDGGHAGSPPENQAVMTLSQALKIINHLQFPTGDYPILHQFHHELKGMLSKEGEQGDLVRRLYDYMAYMTFTPELITVGGEQLNVIPYKAEAILEFRTLPNQTREQFESYLQEWPLPPKVNCKLLSFEKGYESDPEEEIIKLFKDTSSIYGKKVKWVPFTALGKTDGRFVGDVASQIYGLSPTLTPFTEVLKRVHNKDERIEEESFEYGVKLMVAVLEELCISNGGGKSVSGTKRETETSCRKFT</sequence>
<evidence type="ECO:0000256" key="2">
    <source>
        <dbReference type="ARBA" id="ARBA00006247"/>
    </source>
</evidence>
<keyword evidence="8" id="KW-1185">Reference proteome</keyword>
<dbReference type="Gene3D" id="3.40.630.10">
    <property type="entry name" value="Zn peptidases"/>
    <property type="match status" value="1"/>
</dbReference>
<name>A0A5B8Z597_CYTDA</name>
<dbReference type="InterPro" id="IPR002933">
    <property type="entry name" value="Peptidase_M20"/>
</dbReference>
<protein>
    <submittedName>
        <fullName evidence="7">M20/M25/M40 family metallo-hydrolase</fullName>
    </submittedName>
</protein>
<keyword evidence="3" id="KW-0479">Metal-binding</keyword>
<dbReference type="Proteomes" id="UP000321555">
    <property type="component" value="Chromosome"/>
</dbReference>
<keyword evidence="4 7" id="KW-0378">Hydrolase</keyword>
<dbReference type="InterPro" id="IPR011650">
    <property type="entry name" value="Peptidase_M20_dimer"/>
</dbReference>
<dbReference type="GO" id="GO:0016787">
    <property type="term" value="F:hydrolase activity"/>
    <property type="evidence" value="ECO:0007669"/>
    <property type="project" value="UniProtKB-KW"/>
</dbReference>
<dbReference type="Gene3D" id="1.10.150.900">
    <property type="match status" value="1"/>
</dbReference>
<dbReference type="PANTHER" id="PTHR43808">
    <property type="entry name" value="ACETYLORNITHINE DEACETYLASE"/>
    <property type="match status" value="1"/>
</dbReference>
<evidence type="ECO:0000256" key="3">
    <source>
        <dbReference type="ARBA" id="ARBA00022723"/>
    </source>
</evidence>